<proteinExistence type="predicted"/>
<protein>
    <submittedName>
        <fullName evidence="1">42695_t:CDS:1</fullName>
    </submittedName>
</protein>
<gene>
    <name evidence="1" type="ORF">GMARGA_LOCUS40007</name>
</gene>
<evidence type="ECO:0000313" key="2">
    <source>
        <dbReference type="Proteomes" id="UP000789901"/>
    </source>
</evidence>
<accession>A0ABN7X9N6</accession>
<reference evidence="1 2" key="1">
    <citation type="submission" date="2021-06" db="EMBL/GenBank/DDBJ databases">
        <authorList>
            <person name="Kallberg Y."/>
            <person name="Tangrot J."/>
            <person name="Rosling A."/>
        </authorList>
    </citation>
    <scope>NUCLEOTIDE SEQUENCE [LARGE SCALE GENOMIC DNA]</scope>
    <source>
        <strain evidence="1 2">120-4 pot B 10/14</strain>
    </source>
</reference>
<dbReference type="EMBL" id="CAJVQB010099179">
    <property type="protein sequence ID" value="CAG8850033.1"/>
    <property type="molecule type" value="Genomic_DNA"/>
</dbReference>
<keyword evidence="2" id="KW-1185">Reference proteome</keyword>
<dbReference type="Proteomes" id="UP000789901">
    <property type="component" value="Unassembled WGS sequence"/>
</dbReference>
<sequence length="97" mass="11191">YIRDQFEALYQDELVETKVIEAITNDFLTVSQQQNKALVKKISIQKIMNTIDKLPNYKVPGSDGLTYKFYKVYQEELALILKIVCNDMLSLGTILDL</sequence>
<name>A0ABN7X9N6_GIGMA</name>
<feature type="non-terminal residue" evidence="1">
    <location>
        <position position="1"/>
    </location>
</feature>
<comment type="caution">
    <text evidence="1">The sequence shown here is derived from an EMBL/GenBank/DDBJ whole genome shotgun (WGS) entry which is preliminary data.</text>
</comment>
<organism evidence="1 2">
    <name type="scientific">Gigaspora margarita</name>
    <dbReference type="NCBI Taxonomy" id="4874"/>
    <lineage>
        <taxon>Eukaryota</taxon>
        <taxon>Fungi</taxon>
        <taxon>Fungi incertae sedis</taxon>
        <taxon>Mucoromycota</taxon>
        <taxon>Glomeromycotina</taxon>
        <taxon>Glomeromycetes</taxon>
        <taxon>Diversisporales</taxon>
        <taxon>Gigasporaceae</taxon>
        <taxon>Gigaspora</taxon>
    </lineage>
</organism>
<evidence type="ECO:0000313" key="1">
    <source>
        <dbReference type="EMBL" id="CAG8850033.1"/>
    </source>
</evidence>